<accession>A0ABU4KAS4</accession>
<name>A0ABU4KAS4_9ACTN</name>
<reference evidence="3 4" key="1">
    <citation type="submission" date="2023-10" db="EMBL/GenBank/DDBJ databases">
        <authorList>
            <person name="Wang X.X."/>
        </authorList>
    </citation>
    <scope>NUCLEOTIDE SEQUENCE [LARGE SCALE GENOMIC DNA]</scope>
    <source>
        <strain evidence="3 4">NBRC 12816</strain>
    </source>
</reference>
<dbReference type="EMBL" id="JAWJZF010000404">
    <property type="protein sequence ID" value="MDX2294869.1"/>
    <property type="molecule type" value="Genomic_DNA"/>
</dbReference>
<dbReference type="RefSeq" id="WP_319011135.1">
    <property type="nucleotide sequence ID" value="NZ_JAWJZF010000404.1"/>
</dbReference>
<feature type="region of interest" description="Disordered" evidence="1">
    <location>
        <begin position="217"/>
        <end position="247"/>
    </location>
</feature>
<dbReference type="Pfam" id="PF10056">
    <property type="entry name" value="DUF2293"/>
    <property type="match status" value="1"/>
</dbReference>
<evidence type="ECO:0000259" key="2">
    <source>
        <dbReference type="Pfam" id="PF10056"/>
    </source>
</evidence>
<sequence length="247" mass="27048">MDLVAPVVVEPLRRRRCSECRQGPLERMIVEYGRPVCLDCADLGHLVFLRRGDTALTRRARERSTLWAVVVRHNRRRTRYERQGLLVEEAALALAEAACLADAEARARRRARDAERRAARDAGITEALRAEILRLFPTMPLDRAAEIAAHASAKGSGRVGRTAAGRALDRGAVTAAVRASVRHLDTPYDTLLMSGVPRHRARTTVAPAIETVLRAWRAPESRGRGDADAPGVTDTTGAKGTPGRADR</sequence>
<keyword evidence="4" id="KW-1185">Reference proteome</keyword>
<organism evidence="3 4">
    <name type="scientific">Streptomyces roseolus</name>
    <dbReference type="NCBI Taxonomy" id="67358"/>
    <lineage>
        <taxon>Bacteria</taxon>
        <taxon>Bacillati</taxon>
        <taxon>Actinomycetota</taxon>
        <taxon>Actinomycetes</taxon>
        <taxon>Kitasatosporales</taxon>
        <taxon>Streptomycetaceae</taxon>
        <taxon>Streptomyces</taxon>
    </lineage>
</organism>
<proteinExistence type="predicted"/>
<dbReference type="PANTHER" id="PTHR38113">
    <property type="match status" value="1"/>
</dbReference>
<gene>
    <name evidence="3" type="ORF">R2363_22125</name>
</gene>
<comment type="caution">
    <text evidence="3">The sequence shown here is derived from an EMBL/GenBank/DDBJ whole genome shotgun (WGS) entry which is preliminary data.</text>
</comment>
<evidence type="ECO:0000313" key="4">
    <source>
        <dbReference type="Proteomes" id="UP001278571"/>
    </source>
</evidence>
<evidence type="ECO:0000256" key="1">
    <source>
        <dbReference type="SAM" id="MobiDB-lite"/>
    </source>
</evidence>
<dbReference type="InterPro" id="IPR018744">
    <property type="entry name" value="DUF2293"/>
</dbReference>
<evidence type="ECO:0000313" key="3">
    <source>
        <dbReference type="EMBL" id="MDX2294869.1"/>
    </source>
</evidence>
<protein>
    <submittedName>
        <fullName evidence="3">DUF2293 domain-containing protein</fullName>
    </submittedName>
</protein>
<feature type="compositionally biased region" description="Basic and acidic residues" evidence="1">
    <location>
        <begin position="217"/>
        <end position="227"/>
    </location>
</feature>
<dbReference type="Proteomes" id="UP001278571">
    <property type="component" value="Unassembled WGS sequence"/>
</dbReference>
<dbReference type="PANTHER" id="PTHR38113:SF2">
    <property type="entry name" value="DUF2293 DOMAIN-CONTAINING PROTEIN"/>
    <property type="match status" value="1"/>
</dbReference>
<feature type="domain" description="DUF2293" evidence="2">
    <location>
        <begin position="132"/>
        <end position="217"/>
    </location>
</feature>